<dbReference type="GO" id="GO:0003700">
    <property type="term" value="F:DNA-binding transcription factor activity"/>
    <property type="evidence" value="ECO:0007669"/>
    <property type="project" value="TreeGrafter"/>
</dbReference>
<sequence>MATRLFAELGYDSTSTQILADATGMDTQTLTRRTGGRRELYRMVMRQAFQSEQAMVARVAATAGEDGLDPHAAVDAYLDFYAEHPLILSLWMHRWMGDAADVGELEAEYVEPQVAVIAGLSAEMVPPDVNVEYLVRTVVWCVFGFLTGGMSVNGRHSPSTGGQPPAQLEEFRRHLHTLIDRMLAPR</sequence>
<dbReference type="PANTHER" id="PTHR30055:SF234">
    <property type="entry name" value="HTH-TYPE TRANSCRIPTIONAL REGULATOR BETI"/>
    <property type="match status" value="1"/>
</dbReference>
<dbReference type="EMBL" id="JACDUR010000002">
    <property type="protein sequence ID" value="MBA2890817.1"/>
    <property type="molecule type" value="Genomic_DNA"/>
</dbReference>
<evidence type="ECO:0000313" key="4">
    <source>
        <dbReference type="EMBL" id="MBA2890817.1"/>
    </source>
</evidence>
<evidence type="ECO:0000256" key="2">
    <source>
        <dbReference type="ARBA" id="ARBA00023125"/>
    </source>
</evidence>
<evidence type="ECO:0000313" key="5">
    <source>
        <dbReference type="Proteomes" id="UP000530928"/>
    </source>
</evidence>
<dbReference type="Gene3D" id="1.10.357.10">
    <property type="entry name" value="Tetracycline Repressor, domain 2"/>
    <property type="match status" value="1"/>
</dbReference>
<reference evidence="4 5" key="1">
    <citation type="submission" date="2020-07" db="EMBL/GenBank/DDBJ databases">
        <title>Genomic Encyclopedia of Type Strains, Phase IV (KMG-IV): sequencing the most valuable type-strain genomes for metagenomic binning, comparative biology and taxonomic classification.</title>
        <authorList>
            <person name="Goeker M."/>
        </authorList>
    </citation>
    <scope>NUCLEOTIDE SEQUENCE [LARGE SCALE GENOMIC DNA]</scope>
    <source>
        <strain evidence="4 5">DSM 45533</strain>
    </source>
</reference>
<gene>
    <name evidence="4" type="ORF">HNR30_002158</name>
</gene>
<protein>
    <submittedName>
        <fullName evidence="4">AcrR family transcriptional regulator</fullName>
    </submittedName>
</protein>
<dbReference type="AlphaFoldDB" id="A0A7W0CGK3"/>
<keyword evidence="2" id="KW-0238">DNA-binding</keyword>
<keyword evidence="1" id="KW-0805">Transcription regulation</keyword>
<keyword evidence="5" id="KW-1185">Reference proteome</keyword>
<dbReference type="InterPro" id="IPR036271">
    <property type="entry name" value="Tet_transcr_reg_TetR-rel_C_sf"/>
</dbReference>
<dbReference type="GO" id="GO:0000976">
    <property type="term" value="F:transcription cis-regulatory region binding"/>
    <property type="evidence" value="ECO:0007669"/>
    <property type="project" value="TreeGrafter"/>
</dbReference>
<comment type="caution">
    <text evidence="4">The sequence shown here is derived from an EMBL/GenBank/DDBJ whole genome shotgun (WGS) entry which is preliminary data.</text>
</comment>
<organism evidence="4 5">
    <name type="scientific">Nonomuraea soli</name>
    <dbReference type="NCBI Taxonomy" id="1032476"/>
    <lineage>
        <taxon>Bacteria</taxon>
        <taxon>Bacillati</taxon>
        <taxon>Actinomycetota</taxon>
        <taxon>Actinomycetes</taxon>
        <taxon>Streptosporangiales</taxon>
        <taxon>Streptosporangiaceae</taxon>
        <taxon>Nonomuraea</taxon>
    </lineage>
</organism>
<accession>A0A7W0CGK3</accession>
<dbReference type="InterPro" id="IPR050109">
    <property type="entry name" value="HTH-type_TetR-like_transc_reg"/>
</dbReference>
<proteinExistence type="predicted"/>
<name>A0A7W0CGK3_9ACTN</name>
<evidence type="ECO:0000256" key="1">
    <source>
        <dbReference type="ARBA" id="ARBA00023015"/>
    </source>
</evidence>
<dbReference type="Proteomes" id="UP000530928">
    <property type="component" value="Unassembled WGS sequence"/>
</dbReference>
<dbReference type="RefSeq" id="WP_181609599.1">
    <property type="nucleotide sequence ID" value="NZ_BAABAM010000006.1"/>
</dbReference>
<keyword evidence="3" id="KW-0804">Transcription</keyword>
<evidence type="ECO:0000256" key="3">
    <source>
        <dbReference type="ARBA" id="ARBA00023163"/>
    </source>
</evidence>
<dbReference type="SUPFAM" id="SSF46689">
    <property type="entry name" value="Homeodomain-like"/>
    <property type="match status" value="1"/>
</dbReference>
<dbReference type="PANTHER" id="PTHR30055">
    <property type="entry name" value="HTH-TYPE TRANSCRIPTIONAL REGULATOR RUTR"/>
    <property type="match status" value="1"/>
</dbReference>
<dbReference type="SUPFAM" id="SSF48498">
    <property type="entry name" value="Tetracyclin repressor-like, C-terminal domain"/>
    <property type="match status" value="1"/>
</dbReference>
<dbReference type="InterPro" id="IPR009057">
    <property type="entry name" value="Homeodomain-like_sf"/>
</dbReference>